<accession>B9D0E8</accession>
<reference evidence="1 2" key="1">
    <citation type="submission" date="2008-08" db="EMBL/GenBank/DDBJ databases">
        <authorList>
            <person name="Madupu R."/>
            <person name="Durkin A.S."/>
            <person name="Torralba M."/>
            <person name="Methe B."/>
            <person name="Sutton G.G."/>
            <person name="Strausberg R.L."/>
            <person name="Nelson K.E."/>
        </authorList>
    </citation>
    <scope>NUCLEOTIDE SEQUENCE [LARGE SCALE GENOMIC DNA]</scope>
    <source>
        <strain evidence="1 2">RM3267</strain>
    </source>
</reference>
<sequence>MITALIKLQSLVYLFSLVLKKSGDDLACSKYTSFLKTYDKFMIR</sequence>
<dbReference type="STRING" id="553218.CAMRE0001_1150"/>
<organism evidence="1 2">
    <name type="scientific">Campylobacter rectus RM3267</name>
    <dbReference type="NCBI Taxonomy" id="553218"/>
    <lineage>
        <taxon>Bacteria</taxon>
        <taxon>Pseudomonadati</taxon>
        <taxon>Campylobacterota</taxon>
        <taxon>Epsilonproteobacteria</taxon>
        <taxon>Campylobacterales</taxon>
        <taxon>Campylobacteraceae</taxon>
        <taxon>Campylobacter</taxon>
    </lineage>
</organism>
<gene>
    <name evidence="1" type="ORF">CAMRE0001_1150</name>
</gene>
<dbReference type="Proteomes" id="UP000003082">
    <property type="component" value="Unassembled WGS sequence"/>
</dbReference>
<protein>
    <submittedName>
        <fullName evidence="1">Uncharacterized protein</fullName>
    </submittedName>
</protein>
<comment type="caution">
    <text evidence="1">The sequence shown here is derived from an EMBL/GenBank/DDBJ whole genome shotgun (WGS) entry which is preliminary data.</text>
</comment>
<name>B9D0E8_CAMRE</name>
<evidence type="ECO:0000313" key="1">
    <source>
        <dbReference type="EMBL" id="EEF14514.1"/>
    </source>
</evidence>
<keyword evidence="2" id="KW-1185">Reference proteome</keyword>
<dbReference type="AlphaFoldDB" id="B9D0E8"/>
<evidence type="ECO:0000313" key="2">
    <source>
        <dbReference type="Proteomes" id="UP000003082"/>
    </source>
</evidence>
<dbReference type="EMBL" id="ACFU01000006">
    <property type="protein sequence ID" value="EEF14514.1"/>
    <property type="molecule type" value="Genomic_DNA"/>
</dbReference>
<proteinExistence type="predicted"/>